<dbReference type="EMBL" id="QKUF01000009">
    <property type="protein sequence ID" value="PZW29173.1"/>
    <property type="molecule type" value="Genomic_DNA"/>
</dbReference>
<keyword evidence="1" id="KW-0472">Membrane</keyword>
<protein>
    <submittedName>
        <fullName evidence="2">Uncharacterized protein</fullName>
    </submittedName>
</protein>
<keyword evidence="1" id="KW-0812">Transmembrane</keyword>
<feature type="transmembrane region" description="Helical" evidence="1">
    <location>
        <begin position="61"/>
        <end position="80"/>
    </location>
</feature>
<evidence type="ECO:0000313" key="3">
    <source>
        <dbReference type="Proteomes" id="UP000248806"/>
    </source>
</evidence>
<comment type="caution">
    <text evidence="2">The sequence shown here is derived from an EMBL/GenBank/DDBJ whole genome shotgun (WGS) entry which is preliminary data.</text>
</comment>
<feature type="transmembrane region" description="Helical" evidence="1">
    <location>
        <begin position="34"/>
        <end position="55"/>
    </location>
</feature>
<evidence type="ECO:0000256" key="1">
    <source>
        <dbReference type="SAM" id="Phobius"/>
    </source>
</evidence>
<dbReference type="AlphaFoldDB" id="A0A326UER5"/>
<keyword evidence="1" id="KW-1133">Transmembrane helix</keyword>
<sequence>MLSHFLVLSGLWVAMGAVLGLLIAAATGRKSARLLLAGSGLALSAGWLGVWLLGTPFATPWSLWVTLLGLFLLARFVPAFRLNR</sequence>
<reference evidence="2 3" key="1">
    <citation type="submission" date="2018-06" db="EMBL/GenBank/DDBJ databases">
        <title>Genomic Encyclopedia of Archaeal and Bacterial Type Strains, Phase II (KMG-II): from individual species to whole genera.</title>
        <authorList>
            <person name="Goeker M."/>
        </authorList>
    </citation>
    <scope>NUCLEOTIDE SEQUENCE [LARGE SCALE GENOMIC DNA]</scope>
    <source>
        <strain evidence="2 3">ATCC BAA-1881</strain>
    </source>
</reference>
<name>A0A326UER5_THEHA</name>
<dbReference type="RefSeq" id="WP_111323124.1">
    <property type="nucleotide sequence ID" value="NZ_BIFX01000001.1"/>
</dbReference>
<proteinExistence type="predicted"/>
<keyword evidence="3" id="KW-1185">Reference proteome</keyword>
<accession>A0A326UER5</accession>
<evidence type="ECO:0000313" key="2">
    <source>
        <dbReference type="EMBL" id="PZW29173.1"/>
    </source>
</evidence>
<dbReference type="Proteomes" id="UP000248806">
    <property type="component" value="Unassembled WGS sequence"/>
</dbReference>
<gene>
    <name evidence="2" type="ORF">EI42_02894</name>
</gene>
<organism evidence="2 3">
    <name type="scientific">Thermosporothrix hazakensis</name>
    <dbReference type="NCBI Taxonomy" id="644383"/>
    <lineage>
        <taxon>Bacteria</taxon>
        <taxon>Bacillati</taxon>
        <taxon>Chloroflexota</taxon>
        <taxon>Ktedonobacteria</taxon>
        <taxon>Ktedonobacterales</taxon>
        <taxon>Thermosporotrichaceae</taxon>
        <taxon>Thermosporothrix</taxon>
    </lineage>
</organism>
<feature type="transmembrane region" description="Helical" evidence="1">
    <location>
        <begin position="6"/>
        <end position="27"/>
    </location>
</feature>